<dbReference type="OrthoDB" id="1837042at2759"/>
<organism evidence="1 2">
    <name type="scientific">Gossypium stocksii</name>
    <dbReference type="NCBI Taxonomy" id="47602"/>
    <lineage>
        <taxon>Eukaryota</taxon>
        <taxon>Viridiplantae</taxon>
        <taxon>Streptophyta</taxon>
        <taxon>Embryophyta</taxon>
        <taxon>Tracheophyta</taxon>
        <taxon>Spermatophyta</taxon>
        <taxon>Magnoliopsida</taxon>
        <taxon>eudicotyledons</taxon>
        <taxon>Gunneridae</taxon>
        <taxon>Pentapetalae</taxon>
        <taxon>rosids</taxon>
        <taxon>malvids</taxon>
        <taxon>Malvales</taxon>
        <taxon>Malvaceae</taxon>
        <taxon>Malvoideae</taxon>
        <taxon>Gossypium</taxon>
    </lineage>
</organism>
<keyword evidence="2" id="KW-1185">Reference proteome</keyword>
<dbReference type="AlphaFoldDB" id="A0A9D3W3R0"/>
<dbReference type="EMBL" id="JAIQCV010000004">
    <property type="protein sequence ID" value="KAH1107388.1"/>
    <property type="molecule type" value="Genomic_DNA"/>
</dbReference>
<gene>
    <name evidence="1" type="ORF">J1N35_011156</name>
</gene>
<reference evidence="1 2" key="1">
    <citation type="journal article" date="2021" name="Plant Biotechnol. J.">
        <title>Multi-omics assisted identification of the key and species-specific regulatory components of drought-tolerant mechanisms in Gossypium stocksii.</title>
        <authorList>
            <person name="Yu D."/>
            <person name="Ke L."/>
            <person name="Zhang D."/>
            <person name="Wu Y."/>
            <person name="Sun Y."/>
            <person name="Mei J."/>
            <person name="Sun J."/>
            <person name="Sun Y."/>
        </authorList>
    </citation>
    <scope>NUCLEOTIDE SEQUENCE [LARGE SCALE GENOMIC DNA]</scope>
    <source>
        <strain evidence="2">cv. E1</strain>
        <tissue evidence="1">Leaf</tissue>
    </source>
</reference>
<evidence type="ECO:0000313" key="1">
    <source>
        <dbReference type="EMBL" id="KAH1107388.1"/>
    </source>
</evidence>
<name>A0A9D3W3R0_9ROSI</name>
<proteinExistence type="predicted"/>
<sequence length="135" mass="15539">MFERRRVLSAHLTQSNDYINVLRALDPTKCKSFSMMFKGSIKYWKHKTEDYFSLKDAIEEAVTSNAKRKAHMRSVTSVNAPKRLCQQWKWNVEFSNKKEELVCDEEGNDPMVVSVAIMGFEVKSILVDSVSAIDV</sequence>
<dbReference type="Proteomes" id="UP000828251">
    <property type="component" value="Unassembled WGS sequence"/>
</dbReference>
<protein>
    <submittedName>
        <fullName evidence="1">Uncharacterized protein</fullName>
    </submittedName>
</protein>
<evidence type="ECO:0000313" key="2">
    <source>
        <dbReference type="Proteomes" id="UP000828251"/>
    </source>
</evidence>
<accession>A0A9D3W3R0</accession>
<comment type="caution">
    <text evidence="1">The sequence shown here is derived from an EMBL/GenBank/DDBJ whole genome shotgun (WGS) entry which is preliminary data.</text>
</comment>